<dbReference type="Proteomes" id="UP000275076">
    <property type="component" value="Unassembled WGS sequence"/>
</dbReference>
<evidence type="ECO:0000256" key="2">
    <source>
        <dbReference type="ARBA" id="ARBA00022801"/>
    </source>
</evidence>
<dbReference type="CDD" id="cd18793">
    <property type="entry name" value="SF2_C_SNF"/>
    <property type="match status" value="1"/>
</dbReference>
<dbReference type="CDD" id="cd18011">
    <property type="entry name" value="DEXDc_RapA"/>
    <property type="match status" value="1"/>
</dbReference>
<evidence type="ECO:0000256" key="1">
    <source>
        <dbReference type="ARBA" id="ARBA00022741"/>
    </source>
</evidence>
<sequence>MLEDINFQSGWDVLKSKNTEDLPVSSWDQFKLAYESEQWRSNLSFNGLICQKHLYHLELFPHQEQTAKRVMEEMDGKAILADEVGLGKTIEAGLILKEYMVRGLVKKALILVPASLTGQWAKEMYEKFFIPAIAQRKTYVWEDADIVVASIDTAKRPPHRDIVLEQEYDMIIFDEAHKLKNPKTKNYEFARLLNKKFCLMLTATPVQNKPDELYHLINLLKPGLLGSQKEFSRLFKDEGEEAVKHIVQRVMVRNRRENTGIQWTKRHVHSIYIPFTTEERDYYDTIHQLKDSTDCSLHGFTATTLLREVCSSKEASYMTLKNLHNHKEISDDLLASLMQQIQHISSNSKAEKALEIIQNTEDKIVIFTEYRATQLYLQWFFQQHGIISVPFRGGFKRTKKEWMQQLFRDRAKVMIATEAGGEGINLQFCSTIINYDLPWNPMRLEQRIGRLHRLGQKNDVEIYNFAVKETIDEHILSLLYDKINLFESVIGSLDTILESADAVEQYIAETLHASDSEREIEVKLNHLSALIDQPEEKEGL</sequence>
<dbReference type="GO" id="GO:0004386">
    <property type="term" value="F:helicase activity"/>
    <property type="evidence" value="ECO:0007669"/>
    <property type="project" value="UniProtKB-KW"/>
</dbReference>
<dbReference type="PANTHER" id="PTHR10799">
    <property type="entry name" value="SNF2/RAD54 HELICASE FAMILY"/>
    <property type="match status" value="1"/>
</dbReference>
<evidence type="ECO:0000256" key="4">
    <source>
        <dbReference type="ARBA" id="ARBA00022840"/>
    </source>
</evidence>
<dbReference type="InterPro" id="IPR057342">
    <property type="entry name" value="DEXDc_RapA"/>
</dbReference>
<accession>A0A3R9WPS1</accession>
<dbReference type="Pfam" id="PF00176">
    <property type="entry name" value="SNF2-rel_dom"/>
    <property type="match status" value="1"/>
</dbReference>
<dbReference type="GO" id="GO:0005524">
    <property type="term" value="F:ATP binding"/>
    <property type="evidence" value="ECO:0007669"/>
    <property type="project" value="UniProtKB-KW"/>
</dbReference>
<evidence type="ECO:0000313" key="7">
    <source>
        <dbReference type="EMBL" id="RSL30951.1"/>
    </source>
</evidence>
<keyword evidence="4" id="KW-0067">ATP-binding</keyword>
<dbReference type="InterPro" id="IPR038718">
    <property type="entry name" value="SNF2-like_sf"/>
</dbReference>
<dbReference type="InterPro" id="IPR027417">
    <property type="entry name" value="P-loop_NTPase"/>
</dbReference>
<evidence type="ECO:0000259" key="6">
    <source>
        <dbReference type="PROSITE" id="PS51194"/>
    </source>
</evidence>
<evidence type="ECO:0000313" key="8">
    <source>
        <dbReference type="Proteomes" id="UP000275076"/>
    </source>
</evidence>
<dbReference type="Pfam" id="PF00271">
    <property type="entry name" value="Helicase_C"/>
    <property type="match status" value="1"/>
</dbReference>
<feature type="domain" description="Helicase ATP-binding" evidence="5">
    <location>
        <begin position="69"/>
        <end position="223"/>
    </location>
</feature>
<dbReference type="EMBL" id="RBVX01000030">
    <property type="protein sequence ID" value="RSL30951.1"/>
    <property type="molecule type" value="Genomic_DNA"/>
</dbReference>
<dbReference type="PROSITE" id="PS51194">
    <property type="entry name" value="HELICASE_CTER"/>
    <property type="match status" value="1"/>
</dbReference>
<dbReference type="InterPro" id="IPR049730">
    <property type="entry name" value="SNF2/RAD54-like_C"/>
</dbReference>
<dbReference type="OrthoDB" id="9814088at2"/>
<organism evidence="7 8">
    <name type="scientific">Salibacterium salarium</name>
    <dbReference type="NCBI Taxonomy" id="284579"/>
    <lineage>
        <taxon>Bacteria</taxon>
        <taxon>Bacillati</taxon>
        <taxon>Bacillota</taxon>
        <taxon>Bacilli</taxon>
        <taxon>Bacillales</taxon>
        <taxon>Bacillaceae</taxon>
    </lineage>
</organism>
<gene>
    <name evidence="7" type="ORF">D7Z54_23605</name>
</gene>
<keyword evidence="8" id="KW-1185">Reference proteome</keyword>
<evidence type="ECO:0000259" key="5">
    <source>
        <dbReference type="PROSITE" id="PS51192"/>
    </source>
</evidence>
<dbReference type="PROSITE" id="PS51192">
    <property type="entry name" value="HELICASE_ATP_BIND_1"/>
    <property type="match status" value="1"/>
</dbReference>
<dbReference type="GO" id="GO:0016787">
    <property type="term" value="F:hydrolase activity"/>
    <property type="evidence" value="ECO:0007669"/>
    <property type="project" value="UniProtKB-KW"/>
</dbReference>
<protein>
    <submittedName>
        <fullName evidence="7">DEAD/DEAH box helicase</fullName>
    </submittedName>
</protein>
<dbReference type="Gene3D" id="3.40.50.10810">
    <property type="entry name" value="Tandem AAA-ATPase domain"/>
    <property type="match status" value="1"/>
</dbReference>
<dbReference type="AlphaFoldDB" id="A0A3R9WPS1"/>
<comment type="caution">
    <text evidence="7">The sequence shown here is derived from an EMBL/GenBank/DDBJ whole genome shotgun (WGS) entry which is preliminary data.</text>
</comment>
<reference evidence="7 8" key="1">
    <citation type="submission" date="2018-10" db="EMBL/GenBank/DDBJ databases">
        <title>Draft genome sequence of Bacillus salarius IM0101, isolated from a hypersaline soil in Inner Mongolia, China.</title>
        <authorList>
            <person name="Yamprayoonswat W."/>
            <person name="Boonvisut S."/>
            <person name="Jumpathong W."/>
            <person name="Sittihan S."/>
            <person name="Ruangsuj P."/>
            <person name="Wanthongcharoen S."/>
            <person name="Thongpramul N."/>
            <person name="Pimmason S."/>
            <person name="Yu B."/>
            <person name="Yasawong M."/>
        </authorList>
    </citation>
    <scope>NUCLEOTIDE SEQUENCE [LARGE SCALE GENOMIC DNA]</scope>
    <source>
        <strain evidence="7 8">IM0101</strain>
    </source>
</reference>
<keyword evidence="1" id="KW-0547">Nucleotide-binding</keyword>
<dbReference type="SMART" id="SM00490">
    <property type="entry name" value="HELICc"/>
    <property type="match status" value="1"/>
</dbReference>
<dbReference type="Gene3D" id="3.40.50.300">
    <property type="entry name" value="P-loop containing nucleotide triphosphate hydrolases"/>
    <property type="match status" value="1"/>
</dbReference>
<dbReference type="SUPFAM" id="SSF52540">
    <property type="entry name" value="P-loop containing nucleoside triphosphate hydrolases"/>
    <property type="match status" value="2"/>
</dbReference>
<name>A0A3R9WPS1_9BACI</name>
<proteinExistence type="predicted"/>
<dbReference type="InterPro" id="IPR014001">
    <property type="entry name" value="Helicase_ATP-bd"/>
</dbReference>
<feature type="domain" description="Helicase C-terminal" evidence="6">
    <location>
        <begin position="349"/>
        <end position="501"/>
    </location>
</feature>
<keyword evidence="3 7" id="KW-0347">Helicase</keyword>
<dbReference type="RefSeq" id="WP_125559685.1">
    <property type="nucleotide sequence ID" value="NZ_RBVX01000030.1"/>
</dbReference>
<dbReference type="InterPro" id="IPR000330">
    <property type="entry name" value="SNF2_N"/>
</dbReference>
<dbReference type="InterPro" id="IPR001650">
    <property type="entry name" value="Helicase_C-like"/>
</dbReference>
<evidence type="ECO:0000256" key="3">
    <source>
        <dbReference type="ARBA" id="ARBA00022806"/>
    </source>
</evidence>
<dbReference type="SMART" id="SM00487">
    <property type="entry name" value="DEXDc"/>
    <property type="match status" value="1"/>
</dbReference>
<keyword evidence="2" id="KW-0378">Hydrolase</keyword>